<dbReference type="OrthoDB" id="6322227at2"/>
<evidence type="ECO:0000313" key="3">
    <source>
        <dbReference type="Proteomes" id="UP000256478"/>
    </source>
</evidence>
<evidence type="ECO:0000256" key="1">
    <source>
        <dbReference type="SAM" id="Coils"/>
    </source>
</evidence>
<protein>
    <submittedName>
        <fullName evidence="2">Uncharacterized protein</fullName>
    </submittedName>
</protein>
<reference evidence="2 3" key="1">
    <citation type="submission" date="2018-08" db="EMBL/GenBank/DDBJ databases">
        <title>Thalassotalea euphylliae genome.</title>
        <authorList>
            <person name="Summers S."/>
            <person name="Rice S.A."/>
            <person name="Freckelton M.L."/>
            <person name="Nedved B.T."/>
            <person name="Hadfield M.G."/>
        </authorList>
    </citation>
    <scope>NUCLEOTIDE SEQUENCE [LARGE SCALE GENOMIC DNA]</scope>
    <source>
        <strain evidence="2 3">H1</strain>
    </source>
</reference>
<dbReference type="RefSeq" id="WP_116007958.1">
    <property type="nucleotide sequence ID" value="NZ_QUOU01000001.1"/>
</dbReference>
<organism evidence="2 3">
    <name type="scientific">Thalassotalea euphylliae</name>
    <dbReference type="NCBI Taxonomy" id="1655234"/>
    <lineage>
        <taxon>Bacteria</taxon>
        <taxon>Pseudomonadati</taxon>
        <taxon>Pseudomonadota</taxon>
        <taxon>Gammaproteobacteria</taxon>
        <taxon>Alteromonadales</taxon>
        <taxon>Colwelliaceae</taxon>
        <taxon>Thalassotalea</taxon>
    </lineage>
</organism>
<dbReference type="AlphaFoldDB" id="A0A3E0TSF1"/>
<dbReference type="EMBL" id="QUOU01000001">
    <property type="protein sequence ID" value="REL26855.1"/>
    <property type="molecule type" value="Genomic_DNA"/>
</dbReference>
<feature type="coiled-coil region" evidence="1">
    <location>
        <begin position="40"/>
        <end position="67"/>
    </location>
</feature>
<dbReference type="Proteomes" id="UP000256478">
    <property type="component" value="Unassembled WGS sequence"/>
</dbReference>
<name>A0A3E0TSF1_9GAMM</name>
<keyword evidence="1" id="KW-0175">Coiled coil</keyword>
<proteinExistence type="predicted"/>
<comment type="caution">
    <text evidence="2">The sequence shown here is derived from an EMBL/GenBank/DDBJ whole genome shotgun (WGS) entry which is preliminary data.</text>
</comment>
<sequence>MYNYNRSRNKRRNKLYAIKKTGIKDENIDRQIIAIHRAIAEKLLVHLELAEQVKMRLEQQRDEKKIRYSHFINWYSILELIEQPEVFINAMTEDTPQMRWLRRKTPFVGILNEEERQRAINHNALGTIDSVEVLF</sequence>
<gene>
    <name evidence="2" type="ORF">DXX93_09905</name>
</gene>
<accession>A0A3E0TSF1</accession>
<evidence type="ECO:0000313" key="2">
    <source>
        <dbReference type="EMBL" id="REL26855.1"/>
    </source>
</evidence>